<dbReference type="PRINTS" id="PR00947">
    <property type="entry name" value="CUTICLE"/>
</dbReference>
<dbReference type="GO" id="GO:0005615">
    <property type="term" value="C:extracellular space"/>
    <property type="evidence" value="ECO:0007669"/>
    <property type="project" value="TreeGrafter"/>
</dbReference>
<reference evidence="5" key="1">
    <citation type="submission" date="2014-03" db="EMBL/GenBank/DDBJ databases">
        <authorList>
            <person name="Aksoy S."/>
            <person name="Warren W."/>
            <person name="Wilson R.K."/>
        </authorList>
    </citation>
    <scope>NUCLEOTIDE SEQUENCE [LARGE SCALE GENOMIC DNA]</scope>
    <source>
        <strain evidence="5">IAEA</strain>
    </source>
</reference>
<dbReference type="AlphaFoldDB" id="A0A1A9W4I5"/>
<dbReference type="Pfam" id="PF00379">
    <property type="entry name" value="Chitin_bind_4"/>
    <property type="match status" value="2"/>
</dbReference>
<keyword evidence="5" id="KW-1185">Reference proteome</keyword>
<dbReference type="PANTHER" id="PTHR12236">
    <property type="entry name" value="STRUCTURAL CONTITUENT OF CUTICLE"/>
    <property type="match status" value="1"/>
</dbReference>
<dbReference type="GO" id="GO:0031012">
    <property type="term" value="C:extracellular matrix"/>
    <property type="evidence" value="ECO:0007669"/>
    <property type="project" value="TreeGrafter"/>
</dbReference>
<organism evidence="4 5">
    <name type="scientific">Glossina brevipalpis</name>
    <dbReference type="NCBI Taxonomy" id="37001"/>
    <lineage>
        <taxon>Eukaryota</taxon>
        <taxon>Metazoa</taxon>
        <taxon>Ecdysozoa</taxon>
        <taxon>Arthropoda</taxon>
        <taxon>Hexapoda</taxon>
        <taxon>Insecta</taxon>
        <taxon>Pterygota</taxon>
        <taxon>Neoptera</taxon>
        <taxon>Endopterygota</taxon>
        <taxon>Diptera</taxon>
        <taxon>Brachycera</taxon>
        <taxon>Muscomorpha</taxon>
        <taxon>Hippoboscoidea</taxon>
        <taxon>Glossinidae</taxon>
        <taxon>Glossina</taxon>
    </lineage>
</organism>
<dbReference type="EnsemblMetazoa" id="GBRI006003-RA">
    <property type="protein sequence ID" value="GBRI006003-PA"/>
    <property type="gene ID" value="GBRI006003"/>
</dbReference>
<accession>A0A1A9W4I5</accession>
<dbReference type="GO" id="GO:0042302">
    <property type="term" value="F:structural constituent of cuticle"/>
    <property type="evidence" value="ECO:0007669"/>
    <property type="project" value="UniProtKB-UniRule"/>
</dbReference>
<keyword evidence="3" id="KW-0732">Signal</keyword>
<dbReference type="PANTHER" id="PTHR12236:SF95">
    <property type="entry name" value="CUTICULAR PROTEIN 76BD, ISOFORM C-RELATED"/>
    <property type="match status" value="1"/>
</dbReference>
<dbReference type="PROSITE" id="PS51155">
    <property type="entry name" value="CHIT_BIND_RR_2"/>
    <property type="match status" value="2"/>
</dbReference>
<evidence type="ECO:0000256" key="1">
    <source>
        <dbReference type="ARBA" id="ARBA00022460"/>
    </source>
</evidence>
<proteinExistence type="predicted"/>
<evidence type="ECO:0000313" key="4">
    <source>
        <dbReference type="EnsemblMetazoa" id="GBRI006003-PA"/>
    </source>
</evidence>
<evidence type="ECO:0000256" key="2">
    <source>
        <dbReference type="PROSITE-ProRule" id="PRU00497"/>
    </source>
</evidence>
<dbReference type="InterPro" id="IPR000618">
    <property type="entry name" value="Insect_cuticle"/>
</dbReference>
<dbReference type="Proteomes" id="UP000091820">
    <property type="component" value="Unassembled WGS sequence"/>
</dbReference>
<dbReference type="STRING" id="37001.A0A1A9W4I5"/>
<dbReference type="InterPro" id="IPR031311">
    <property type="entry name" value="CHIT_BIND_RR_consensus"/>
</dbReference>
<protein>
    <submittedName>
        <fullName evidence="4">Uncharacterized protein</fullName>
    </submittedName>
</protein>
<dbReference type="PROSITE" id="PS00233">
    <property type="entry name" value="CHIT_BIND_RR_1"/>
    <property type="match status" value="2"/>
</dbReference>
<feature type="signal peptide" evidence="3">
    <location>
        <begin position="1"/>
        <end position="17"/>
    </location>
</feature>
<sequence length="424" mass="46431">MDFKVIALIACFALVNGAVLPETAIDEKLENYDSHPSYKFSYNVQDELTGDFKSQTEIRDGDLVQGEYSLREADGSVRTVEYTADAENGFKAHVRRGPAEVYKKQALVKMTAIELPKVTSPSPALPQISTTPIAIQSTKKDTSAVKTYVQPAAYIRTYTSPTLVHHQPSVIHAPPATVHLTPTTHFVHTAPAATALLKTAAAPAVIAHHTPTVLLVHPSEDGMKEEETNYVNELMFLSVFINCSFRPSYILMLFRQTPELHFDFDRFMLSFAFVNAGVIHPAPVVAVGNVEEYDPHPQYTYGYDVKDALSGDSKTAVESRDGHVVRGQYSLNDADGYRRIVDYTADPVNGFNAIVRREPLVAAIPAAPVVAPHAHVAVAPVAVVPVPKAVAPLIASPAFVKTTFASPHITYQNPSYRNVKWNKV</sequence>
<evidence type="ECO:0000256" key="3">
    <source>
        <dbReference type="SAM" id="SignalP"/>
    </source>
</evidence>
<dbReference type="InterPro" id="IPR051217">
    <property type="entry name" value="Insect_Cuticle_Struc_Prot"/>
</dbReference>
<feature type="chain" id="PRO_5008399948" evidence="3">
    <location>
        <begin position="18"/>
        <end position="424"/>
    </location>
</feature>
<dbReference type="VEuPathDB" id="VectorBase:GBRI006003"/>
<reference evidence="4" key="2">
    <citation type="submission" date="2020-05" db="UniProtKB">
        <authorList>
            <consortium name="EnsemblMetazoa"/>
        </authorList>
    </citation>
    <scope>IDENTIFICATION</scope>
    <source>
        <strain evidence="4">IAEA</strain>
    </source>
</reference>
<evidence type="ECO:0000313" key="5">
    <source>
        <dbReference type="Proteomes" id="UP000091820"/>
    </source>
</evidence>
<name>A0A1A9W4I5_9MUSC</name>
<keyword evidence="1 2" id="KW-0193">Cuticle</keyword>